<dbReference type="InterPro" id="IPR050194">
    <property type="entry name" value="Glycosyltransferase_grp1"/>
</dbReference>
<evidence type="ECO:0000313" key="4">
    <source>
        <dbReference type="Proteomes" id="UP000240009"/>
    </source>
</evidence>
<dbReference type="GO" id="GO:0016757">
    <property type="term" value="F:glycosyltransferase activity"/>
    <property type="evidence" value="ECO:0007669"/>
    <property type="project" value="InterPro"/>
</dbReference>
<dbReference type="Proteomes" id="UP000240009">
    <property type="component" value="Unassembled WGS sequence"/>
</dbReference>
<name>A0A2S8F0M7_9BACT</name>
<sequence>MAIAEESPQTDTACENAQVTHAPVAYIMSRFPKLTETFVLYEILAAQRVGVPVEVYPLRREKCTTMHKEAEPIVAKAHFSPWLSVAIVLANLQFLLQMPGTYLATWFTLVRANLGSVRYLAGAVLYFPKSVWMSKDMQRRGVTHIHAHFCSHPAATAYIIHRLTGIPYSFTAHGTDLHCDRHMLLEKVADASSVIGISDYNRNLILEECGQQFASKVHVIHCGVDTAKFTPRTSSTSFDEGTGPMVLLCIGTLHEVKGQTYLIQACAKLREQAFDVQCQFIGGGADMEMLQTQCKDLGIEEHVIFWGPRTRDQIVDHLAAADALVTPSVLTKNGQREGIPVVLMEGMASGVPCIGSNLSGIPELLGGQCGLLPNPRDVDSIVDSIKTLYQDAGLRRQFAENGRARVEQEFNLITNAEKLISEFHLSSIATS</sequence>
<evidence type="ECO:0000313" key="3">
    <source>
        <dbReference type="EMBL" id="PQO25699.1"/>
    </source>
</evidence>
<dbReference type="SUPFAM" id="SSF53756">
    <property type="entry name" value="UDP-Glycosyltransferase/glycogen phosphorylase"/>
    <property type="match status" value="1"/>
</dbReference>
<dbReference type="EMBL" id="PUIA01000074">
    <property type="protein sequence ID" value="PQO25699.1"/>
    <property type="molecule type" value="Genomic_DNA"/>
</dbReference>
<evidence type="ECO:0000259" key="1">
    <source>
        <dbReference type="Pfam" id="PF00534"/>
    </source>
</evidence>
<organism evidence="3 4">
    <name type="scientific">Blastopirellula marina</name>
    <dbReference type="NCBI Taxonomy" id="124"/>
    <lineage>
        <taxon>Bacteria</taxon>
        <taxon>Pseudomonadati</taxon>
        <taxon>Planctomycetota</taxon>
        <taxon>Planctomycetia</taxon>
        <taxon>Pirellulales</taxon>
        <taxon>Pirellulaceae</taxon>
        <taxon>Blastopirellula</taxon>
    </lineage>
</organism>
<comment type="caution">
    <text evidence="3">The sequence shown here is derived from an EMBL/GenBank/DDBJ whole genome shotgun (WGS) entry which is preliminary data.</text>
</comment>
<dbReference type="AlphaFoldDB" id="A0A2S8F0M7"/>
<keyword evidence="3" id="KW-0808">Transferase</keyword>
<dbReference type="InterPro" id="IPR028098">
    <property type="entry name" value="Glyco_trans_4-like_N"/>
</dbReference>
<dbReference type="Gene3D" id="3.40.50.2000">
    <property type="entry name" value="Glycogen Phosphorylase B"/>
    <property type="match status" value="2"/>
</dbReference>
<dbReference type="Pfam" id="PF00534">
    <property type="entry name" value="Glycos_transf_1"/>
    <property type="match status" value="1"/>
</dbReference>
<dbReference type="PANTHER" id="PTHR45947:SF14">
    <property type="entry name" value="SLL1723 PROTEIN"/>
    <property type="match status" value="1"/>
</dbReference>
<feature type="domain" description="Glycosyl transferase family 1" evidence="1">
    <location>
        <begin position="241"/>
        <end position="404"/>
    </location>
</feature>
<evidence type="ECO:0000259" key="2">
    <source>
        <dbReference type="Pfam" id="PF13439"/>
    </source>
</evidence>
<protein>
    <submittedName>
        <fullName evidence="3">Colanic acid biosynthesis glycosyltransferase WcaL</fullName>
    </submittedName>
</protein>
<dbReference type="CDD" id="cd03801">
    <property type="entry name" value="GT4_PimA-like"/>
    <property type="match status" value="1"/>
</dbReference>
<accession>A0A2S8F0M7</accession>
<gene>
    <name evidence="3" type="ORF">C5Y96_23050</name>
</gene>
<dbReference type="RefSeq" id="WP_105358347.1">
    <property type="nucleotide sequence ID" value="NZ_PUIA01000074.1"/>
</dbReference>
<dbReference type="Pfam" id="PF13439">
    <property type="entry name" value="Glyco_transf_4"/>
    <property type="match status" value="1"/>
</dbReference>
<proteinExistence type="predicted"/>
<feature type="domain" description="Glycosyltransferase subfamily 4-like N-terminal" evidence="2">
    <location>
        <begin position="126"/>
        <end position="227"/>
    </location>
</feature>
<reference evidence="3 4" key="1">
    <citation type="submission" date="2018-02" db="EMBL/GenBank/DDBJ databases">
        <title>Comparative genomes isolates from brazilian mangrove.</title>
        <authorList>
            <person name="Araujo J.E."/>
            <person name="Taketani R.G."/>
            <person name="Silva M.C.P."/>
            <person name="Loureco M.V."/>
            <person name="Andreote F.D."/>
        </authorList>
    </citation>
    <scope>NUCLEOTIDE SEQUENCE [LARGE SCALE GENOMIC DNA]</scope>
    <source>
        <strain evidence="3 4">HEX-2 MGV</strain>
    </source>
</reference>
<dbReference type="InterPro" id="IPR001296">
    <property type="entry name" value="Glyco_trans_1"/>
</dbReference>
<dbReference type="OrthoDB" id="73743at2"/>
<dbReference type="PANTHER" id="PTHR45947">
    <property type="entry name" value="SULFOQUINOVOSYL TRANSFERASE SQD2"/>
    <property type="match status" value="1"/>
</dbReference>